<dbReference type="SUPFAM" id="SSF53335">
    <property type="entry name" value="S-adenosyl-L-methionine-dependent methyltransferases"/>
    <property type="match status" value="1"/>
</dbReference>
<dbReference type="InterPro" id="IPR029063">
    <property type="entry name" value="SAM-dependent_MTases_sf"/>
</dbReference>
<comment type="caution">
    <text evidence="5">The sequence shown here is derived from an EMBL/GenBank/DDBJ whole genome shotgun (WGS) entry which is preliminary data.</text>
</comment>
<dbReference type="OrthoDB" id="411785at2759"/>
<dbReference type="GO" id="GO:0004222">
    <property type="term" value="F:metalloendopeptidase activity"/>
    <property type="evidence" value="ECO:0007669"/>
    <property type="project" value="UniProtKB-EC"/>
</dbReference>
<reference evidence="5 6" key="1">
    <citation type="journal article" date="2015" name="Plant Cell">
        <title>Oil accumulation by the oleaginous diatom Fistulifera solaris as revealed by the genome and transcriptome.</title>
        <authorList>
            <person name="Tanaka T."/>
            <person name="Maeda Y."/>
            <person name="Veluchamy A."/>
            <person name="Tanaka M."/>
            <person name="Abida H."/>
            <person name="Marechal E."/>
            <person name="Bowler C."/>
            <person name="Muto M."/>
            <person name="Sunaga Y."/>
            <person name="Tanaka M."/>
            <person name="Yoshino T."/>
            <person name="Taniguchi T."/>
            <person name="Fukuda Y."/>
            <person name="Nemoto M."/>
            <person name="Matsumoto M."/>
            <person name="Wong P.S."/>
            <person name="Aburatani S."/>
            <person name="Fujibuchi W."/>
        </authorList>
    </citation>
    <scope>NUCLEOTIDE SEQUENCE [LARGE SCALE GENOMIC DNA]</scope>
    <source>
        <strain evidence="5 6">JPCC DA0580</strain>
    </source>
</reference>
<dbReference type="EC" id="3.4.24.71" evidence="5"/>
<dbReference type="InterPro" id="IPR013216">
    <property type="entry name" value="Methyltransf_11"/>
</dbReference>
<evidence type="ECO:0000256" key="1">
    <source>
        <dbReference type="ARBA" id="ARBA00008361"/>
    </source>
</evidence>
<keyword evidence="3" id="KW-0808">Transferase</keyword>
<gene>
    <name evidence="5" type="ORF">FisN_25Hh185</name>
</gene>
<dbReference type="Gene3D" id="3.40.50.150">
    <property type="entry name" value="Vaccinia Virus protein VP39"/>
    <property type="match status" value="1"/>
</dbReference>
<keyword evidence="5" id="KW-0378">Hydrolase</keyword>
<evidence type="ECO:0000256" key="3">
    <source>
        <dbReference type="ARBA" id="ARBA00022679"/>
    </source>
</evidence>
<accession>A0A1Z5JWS6</accession>
<evidence type="ECO:0000313" key="6">
    <source>
        <dbReference type="Proteomes" id="UP000198406"/>
    </source>
</evidence>
<feature type="domain" description="Methyltransferase type 11" evidence="4">
    <location>
        <begin position="73"/>
        <end position="178"/>
    </location>
</feature>
<dbReference type="GO" id="GO:0008757">
    <property type="term" value="F:S-adenosylmethionine-dependent methyltransferase activity"/>
    <property type="evidence" value="ECO:0007669"/>
    <property type="project" value="InterPro"/>
</dbReference>
<dbReference type="GO" id="GO:0032259">
    <property type="term" value="P:methylation"/>
    <property type="evidence" value="ECO:0007669"/>
    <property type="project" value="UniProtKB-KW"/>
</dbReference>
<dbReference type="AlphaFoldDB" id="A0A1Z5JWS6"/>
<name>A0A1Z5JWS6_FISSO</name>
<evidence type="ECO:0000256" key="2">
    <source>
        <dbReference type="ARBA" id="ARBA00022603"/>
    </source>
</evidence>
<dbReference type="PANTHER" id="PTHR12176">
    <property type="entry name" value="SAM-DEPENDENT METHYLTRANSFERASE SUPERFAMILY PROTEIN"/>
    <property type="match status" value="1"/>
</dbReference>
<comment type="similarity">
    <text evidence="1">Belongs to the methyltransferase superfamily.</text>
</comment>
<dbReference type="InterPro" id="IPR051419">
    <property type="entry name" value="Lys/N-term_MeTrsfase_sf"/>
</dbReference>
<dbReference type="Pfam" id="PF08241">
    <property type="entry name" value="Methyltransf_11"/>
    <property type="match status" value="1"/>
</dbReference>
<keyword evidence="2" id="KW-0489">Methyltransferase</keyword>
<evidence type="ECO:0000259" key="4">
    <source>
        <dbReference type="Pfam" id="PF08241"/>
    </source>
</evidence>
<dbReference type="CDD" id="cd02440">
    <property type="entry name" value="AdoMet_MTases"/>
    <property type="match status" value="1"/>
</dbReference>
<dbReference type="InParanoid" id="A0A1Z5JWS6"/>
<protein>
    <submittedName>
        <fullName evidence="5">Endothelin-converting enzyme</fullName>
        <ecNumber evidence="5">3.4.24.71</ecNumber>
    </submittedName>
</protein>
<proteinExistence type="inferred from homology"/>
<sequence length="253" mass="29135">MSFYSSLYYWNQRYAATANDQPCEWYMNYTQLRPFLEPERMGVTPGTTLRVHKPQILKSNRFPRKRECRVLILGCGNSTLGEEMMLDGWLGPITNVDFSDVLIDQMKHKYGEAFYRNVFGYMPLHPMKFVCADITKPLPFANESFDLIICKGAFDAVLSGPKTSVHQVVAEIHRVLARSHGVFFLVTTGNPDSRVEYLEYKYELNHYWQGVSVHSIPLDGTRERGGSVYDKGVYAYLCRKHHWANAGDNLNTR</sequence>
<evidence type="ECO:0000313" key="5">
    <source>
        <dbReference type="EMBL" id="GAX18201.1"/>
    </source>
</evidence>
<dbReference type="PANTHER" id="PTHR12176:SF79">
    <property type="entry name" value="METHYLTRANSFERASE TYPE 11 DOMAIN-CONTAINING PROTEIN"/>
    <property type="match status" value="1"/>
</dbReference>
<dbReference type="Proteomes" id="UP000198406">
    <property type="component" value="Unassembled WGS sequence"/>
</dbReference>
<dbReference type="EMBL" id="BDSP01000124">
    <property type="protein sequence ID" value="GAX18201.1"/>
    <property type="molecule type" value="Genomic_DNA"/>
</dbReference>
<keyword evidence="6" id="KW-1185">Reference proteome</keyword>
<organism evidence="5 6">
    <name type="scientific">Fistulifera solaris</name>
    <name type="common">Oleaginous diatom</name>
    <dbReference type="NCBI Taxonomy" id="1519565"/>
    <lineage>
        <taxon>Eukaryota</taxon>
        <taxon>Sar</taxon>
        <taxon>Stramenopiles</taxon>
        <taxon>Ochrophyta</taxon>
        <taxon>Bacillariophyta</taxon>
        <taxon>Bacillariophyceae</taxon>
        <taxon>Bacillariophycidae</taxon>
        <taxon>Naviculales</taxon>
        <taxon>Naviculaceae</taxon>
        <taxon>Fistulifera</taxon>
    </lineage>
</organism>